<dbReference type="Proteomes" id="UP000235658">
    <property type="component" value="Unassembled WGS sequence"/>
</dbReference>
<dbReference type="Gene3D" id="3.60.21.10">
    <property type="match status" value="1"/>
</dbReference>
<dbReference type="PANTHER" id="PTHR31302:SF22">
    <property type="entry name" value="PHOSPHOESTERASE"/>
    <property type="match status" value="1"/>
</dbReference>
<comment type="caution">
    <text evidence="2">The sequence shown here is derived from an EMBL/GenBank/DDBJ whole genome shotgun (WGS) entry which is preliminary data.</text>
</comment>
<dbReference type="GeneID" id="84578065"/>
<evidence type="ECO:0000313" key="3">
    <source>
        <dbReference type="Proteomes" id="UP000235658"/>
    </source>
</evidence>
<sequence length="226" mass="26697">MIYAIADLHLDYTEKKSMEIFGKAWDNYQDKIFNNWNKIVKKEDTVLISGDISWAMDIDNAFIDLKKLDQLNGRKIMLKGNHDYWWQSLKKLNDLELETIDFLQNNSFFIEGYDICGTRGWISRDNSEFTDHDEKIFKRELQRLKNSLEYNKENKKKIVMLHYPPINSDKTLNEFFGICKDFQVKCVIYGHLHGQGHKQIIEGIVDDIEIKCVAGDYIDFLPERIS</sequence>
<gene>
    <name evidence="2" type="ORF">CJ192_02575</name>
</gene>
<dbReference type="InterPro" id="IPR029052">
    <property type="entry name" value="Metallo-depent_PP-like"/>
</dbReference>
<name>A0A2N6UL97_9FIRM</name>
<dbReference type="InterPro" id="IPR004843">
    <property type="entry name" value="Calcineurin-like_PHP"/>
</dbReference>
<dbReference type="AlphaFoldDB" id="A0A2N6UL97"/>
<dbReference type="RefSeq" id="WP_102197656.1">
    <property type="nucleotide sequence ID" value="NZ_CAUPDS010000001.1"/>
</dbReference>
<dbReference type="PIRSF" id="PIRSF033094">
    <property type="entry name" value="Pesterase_CT488"/>
    <property type="match status" value="1"/>
</dbReference>
<accession>A0A2N6UL97</accession>
<evidence type="ECO:0000313" key="2">
    <source>
        <dbReference type="EMBL" id="PMC82638.1"/>
    </source>
</evidence>
<dbReference type="InterPro" id="IPR051158">
    <property type="entry name" value="Metallophosphoesterase_sf"/>
</dbReference>
<organism evidence="2 3">
    <name type="scientific">Anaerococcus hydrogenalis</name>
    <dbReference type="NCBI Taxonomy" id="33029"/>
    <lineage>
        <taxon>Bacteria</taxon>
        <taxon>Bacillati</taxon>
        <taxon>Bacillota</taxon>
        <taxon>Tissierellia</taxon>
        <taxon>Tissierellales</taxon>
        <taxon>Peptoniphilaceae</taxon>
        <taxon>Anaerococcus</taxon>
    </lineage>
</organism>
<dbReference type="GO" id="GO:0016787">
    <property type="term" value="F:hydrolase activity"/>
    <property type="evidence" value="ECO:0007669"/>
    <property type="project" value="InterPro"/>
</dbReference>
<dbReference type="PANTHER" id="PTHR31302">
    <property type="entry name" value="TRANSMEMBRANE PROTEIN WITH METALLOPHOSPHOESTERASE DOMAIN-RELATED"/>
    <property type="match status" value="1"/>
</dbReference>
<feature type="domain" description="Calcineurin-like phosphoesterase" evidence="1">
    <location>
        <begin position="2"/>
        <end position="194"/>
    </location>
</feature>
<dbReference type="SUPFAM" id="SSF56300">
    <property type="entry name" value="Metallo-dependent phosphatases"/>
    <property type="match status" value="1"/>
</dbReference>
<protein>
    <submittedName>
        <fullName evidence="2">Serine/threonine protein phosphatase</fullName>
    </submittedName>
</protein>
<dbReference type="EMBL" id="PNHP01000001">
    <property type="protein sequence ID" value="PMC82638.1"/>
    <property type="molecule type" value="Genomic_DNA"/>
</dbReference>
<evidence type="ECO:0000259" key="1">
    <source>
        <dbReference type="Pfam" id="PF00149"/>
    </source>
</evidence>
<proteinExistence type="predicted"/>
<dbReference type="InterPro" id="IPR014578">
    <property type="entry name" value="Pesterase_CT488"/>
</dbReference>
<dbReference type="Pfam" id="PF00149">
    <property type="entry name" value="Metallophos"/>
    <property type="match status" value="1"/>
</dbReference>
<reference evidence="2 3" key="1">
    <citation type="submission" date="2017-09" db="EMBL/GenBank/DDBJ databases">
        <title>Bacterial strain isolated from the female urinary microbiota.</title>
        <authorList>
            <person name="Thomas-White K."/>
            <person name="Kumar N."/>
            <person name="Forster S."/>
            <person name="Putonti C."/>
            <person name="Lawley T."/>
            <person name="Wolfe A.J."/>
        </authorList>
    </citation>
    <scope>NUCLEOTIDE SEQUENCE [LARGE SCALE GENOMIC DNA]</scope>
    <source>
        <strain evidence="2 3">UMB0204</strain>
    </source>
</reference>